<name>A0A8S1HGB3_9PELO</name>
<dbReference type="Proteomes" id="UP000835052">
    <property type="component" value="Unassembled WGS sequence"/>
</dbReference>
<reference evidence="1" key="1">
    <citation type="submission" date="2020-10" db="EMBL/GenBank/DDBJ databases">
        <authorList>
            <person name="Kikuchi T."/>
        </authorList>
    </citation>
    <scope>NUCLEOTIDE SEQUENCE</scope>
    <source>
        <strain evidence="1">NKZ352</strain>
    </source>
</reference>
<proteinExistence type="predicted"/>
<evidence type="ECO:0000313" key="2">
    <source>
        <dbReference type="Proteomes" id="UP000835052"/>
    </source>
</evidence>
<dbReference type="AlphaFoldDB" id="A0A8S1HGB3"/>
<organism evidence="1 2">
    <name type="scientific">Caenorhabditis auriculariae</name>
    <dbReference type="NCBI Taxonomy" id="2777116"/>
    <lineage>
        <taxon>Eukaryota</taxon>
        <taxon>Metazoa</taxon>
        <taxon>Ecdysozoa</taxon>
        <taxon>Nematoda</taxon>
        <taxon>Chromadorea</taxon>
        <taxon>Rhabditida</taxon>
        <taxon>Rhabditina</taxon>
        <taxon>Rhabditomorpha</taxon>
        <taxon>Rhabditoidea</taxon>
        <taxon>Rhabditidae</taxon>
        <taxon>Peloderinae</taxon>
        <taxon>Caenorhabditis</taxon>
    </lineage>
</organism>
<accession>A0A8S1HGB3</accession>
<protein>
    <submittedName>
        <fullName evidence="1">Uncharacterized protein</fullName>
    </submittedName>
</protein>
<dbReference type="EMBL" id="CAJGYM010000040">
    <property type="protein sequence ID" value="CAD6194012.1"/>
    <property type="molecule type" value="Genomic_DNA"/>
</dbReference>
<sequence>MDGDVGWSIGCFVDPRLPPSLAIIHWVSPLFYCDVDPVFSRPFHVLLHCPPVGKRARRLFMSFLTRMLVAHTFTP</sequence>
<gene>
    <name evidence="1" type="ORF">CAUJ_LOCUS9931</name>
</gene>
<comment type="caution">
    <text evidence="1">The sequence shown here is derived from an EMBL/GenBank/DDBJ whole genome shotgun (WGS) entry which is preliminary data.</text>
</comment>
<evidence type="ECO:0000313" key="1">
    <source>
        <dbReference type="EMBL" id="CAD6194012.1"/>
    </source>
</evidence>
<keyword evidence="2" id="KW-1185">Reference proteome</keyword>